<keyword evidence="3" id="KW-1185">Reference proteome</keyword>
<dbReference type="PATRIC" id="fig|1349767.4.peg.3354"/>
<protein>
    <submittedName>
        <fullName evidence="2">Uncharacterized protein</fullName>
    </submittedName>
</protein>
<evidence type="ECO:0000313" key="2">
    <source>
        <dbReference type="EMBL" id="CDG82314.1"/>
    </source>
</evidence>
<dbReference type="Proteomes" id="UP000027604">
    <property type="component" value="Chromosome I"/>
</dbReference>
<accession>W0V0F6</accession>
<reference evidence="2 3" key="1">
    <citation type="journal article" date="2015" name="Genome Announc.">
        <title>Genome Sequence of Mushroom Soft-Rot Pathogen Janthinobacterium agaricidamnosum.</title>
        <authorList>
            <person name="Graupner K."/>
            <person name="Lackner G."/>
            <person name="Hertweck C."/>
        </authorList>
    </citation>
    <scope>NUCLEOTIDE SEQUENCE [LARGE SCALE GENOMIC DNA]</scope>
    <source>
        <strain evidence="3">NBRC 102515 / DSM 9628</strain>
    </source>
</reference>
<dbReference type="HOGENOM" id="CLU_729156_0_0_4"/>
<dbReference type="KEGG" id="jag:GJA_1676"/>
<feature type="region of interest" description="Disordered" evidence="1">
    <location>
        <begin position="338"/>
        <end position="379"/>
    </location>
</feature>
<feature type="compositionally biased region" description="Polar residues" evidence="1">
    <location>
        <begin position="1"/>
        <end position="20"/>
    </location>
</feature>
<sequence length="379" mass="41195">MAQAAPTNLYQTPASASSNAPLYDRPPQAIAQPRPTVPPAPFQPTRAAIKKATPRVPYPIYGPPLPAATHANFNAAGLPPPGLPQQRPRAMSGSAMRHQLMSQQRRTPDIIPFIPPSPSEFDAAQKNASGKAAYEEGRYYQERDMSGSAMAYNLTAQHRDAEEIIPFIPPSPSEFDAAQKKELGQSVYEEGRFYQGTTDVQAADRRANGMDPNHKVGSSVDNGIALGVVRLHPGQVEKFRSNALTHFYFTKFRTGNRAGMGAVDYARLASAKGGRPKVIRAFLTEESSVSLQPDPDSVAGSLAFRTRDKVASGSVLPSKKAPSTVTKASEDFRNRFNKHPSRIQSGIGKIGSREAARMLRDAQSDSEDDFDDAPPRRQI</sequence>
<gene>
    <name evidence="2" type="ORF">GJA_1676</name>
</gene>
<feature type="region of interest" description="Disordered" evidence="1">
    <location>
        <begin position="72"/>
        <end position="104"/>
    </location>
</feature>
<dbReference type="EMBL" id="HG322949">
    <property type="protein sequence ID" value="CDG82314.1"/>
    <property type="molecule type" value="Genomic_DNA"/>
</dbReference>
<dbReference type="AlphaFoldDB" id="W0V0F6"/>
<feature type="region of interest" description="Disordered" evidence="1">
    <location>
        <begin position="1"/>
        <end position="40"/>
    </location>
</feature>
<evidence type="ECO:0000313" key="3">
    <source>
        <dbReference type="Proteomes" id="UP000027604"/>
    </source>
</evidence>
<organism evidence="2 3">
    <name type="scientific">Janthinobacterium agaricidamnosum NBRC 102515 = DSM 9628</name>
    <dbReference type="NCBI Taxonomy" id="1349767"/>
    <lineage>
        <taxon>Bacteria</taxon>
        <taxon>Pseudomonadati</taxon>
        <taxon>Pseudomonadota</taxon>
        <taxon>Betaproteobacteria</taxon>
        <taxon>Burkholderiales</taxon>
        <taxon>Oxalobacteraceae</taxon>
        <taxon>Janthinobacterium</taxon>
    </lineage>
</organism>
<dbReference type="RefSeq" id="WP_144241449.1">
    <property type="nucleotide sequence ID" value="NZ_BCTH01000007.1"/>
</dbReference>
<evidence type="ECO:0000256" key="1">
    <source>
        <dbReference type="SAM" id="MobiDB-lite"/>
    </source>
</evidence>
<name>W0V0F6_9BURK</name>
<feature type="compositionally biased region" description="Basic and acidic residues" evidence="1">
    <location>
        <begin position="351"/>
        <end position="363"/>
    </location>
</feature>
<proteinExistence type="predicted"/>